<protein>
    <recommendedName>
        <fullName evidence="3">DinB family protein</fullName>
    </recommendedName>
</protein>
<gene>
    <name evidence="1" type="ORF">AWH69_02645</name>
</gene>
<comment type="caution">
    <text evidence="1">The sequence shown here is derived from an EMBL/GenBank/DDBJ whole genome shotgun (WGS) entry which is preliminary data.</text>
</comment>
<dbReference type="STRING" id="262209.AWH69_02645"/>
<dbReference type="Pfam" id="PF04978">
    <property type="entry name" value="MST"/>
    <property type="match status" value="1"/>
</dbReference>
<accession>A0A176QFY4</accession>
<dbReference type="SUPFAM" id="SSF109854">
    <property type="entry name" value="DinB/YfiT-like putative metalloenzymes"/>
    <property type="match status" value="1"/>
</dbReference>
<dbReference type="EMBL" id="LQZG01000001">
    <property type="protein sequence ID" value="OAB88706.1"/>
    <property type="molecule type" value="Genomic_DNA"/>
</dbReference>
<sequence length="176" mass="19763">MTWTAPEVADERPDLDMTADELPGLLEWLEMYRATVPLKVAGLTGEELCRQPVPGSTLSLLGVVRHLTEVERYWLTDVLLDDDSPDLYSHREAPEGDFELGTPQSAPADLERFDDEVAQARRHLAEVGSVDELAKGLRHGKPVNVRWILVHLVEEYARHLGHMDMLRGAVDGRLGY</sequence>
<dbReference type="Gene3D" id="1.20.120.450">
    <property type="entry name" value="dinb family like domain"/>
    <property type="match status" value="1"/>
</dbReference>
<evidence type="ECO:0000313" key="2">
    <source>
        <dbReference type="Proteomes" id="UP000076976"/>
    </source>
</evidence>
<keyword evidence="2" id="KW-1185">Reference proteome</keyword>
<evidence type="ECO:0008006" key="3">
    <source>
        <dbReference type="Google" id="ProtNLM"/>
    </source>
</evidence>
<dbReference type="RefSeq" id="WP_068271046.1">
    <property type="nucleotide sequence ID" value="NZ_LQZG01000001.1"/>
</dbReference>
<dbReference type="Proteomes" id="UP000076976">
    <property type="component" value="Unassembled WGS sequence"/>
</dbReference>
<reference evidence="1 2" key="1">
    <citation type="submission" date="2016-01" db="EMBL/GenBank/DDBJ databases">
        <title>Janibacter melonis strain CD11_4 genome sequencing and assembly.</title>
        <authorList>
            <person name="Nair G.R."/>
            <person name="Kaur G."/>
            <person name="Chander A.M."/>
            <person name="Mayilraj S."/>
        </authorList>
    </citation>
    <scope>NUCLEOTIDE SEQUENCE [LARGE SCALE GENOMIC DNA]</scope>
    <source>
        <strain evidence="1 2">CD11-4</strain>
    </source>
</reference>
<organism evidence="1 2">
    <name type="scientific">Janibacter melonis</name>
    <dbReference type="NCBI Taxonomy" id="262209"/>
    <lineage>
        <taxon>Bacteria</taxon>
        <taxon>Bacillati</taxon>
        <taxon>Actinomycetota</taxon>
        <taxon>Actinomycetes</taxon>
        <taxon>Micrococcales</taxon>
        <taxon>Intrasporangiaceae</taxon>
        <taxon>Janibacter</taxon>
    </lineage>
</organism>
<evidence type="ECO:0000313" key="1">
    <source>
        <dbReference type="EMBL" id="OAB88706.1"/>
    </source>
</evidence>
<dbReference type="AlphaFoldDB" id="A0A176QFY4"/>
<name>A0A176QFY4_9MICO</name>
<dbReference type="InterPro" id="IPR007061">
    <property type="entry name" value="MST-like"/>
</dbReference>
<dbReference type="InterPro" id="IPR034660">
    <property type="entry name" value="DinB/YfiT-like"/>
</dbReference>
<proteinExistence type="predicted"/>